<comment type="caution">
    <text evidence="1">The sequence shown here is derived from an EMBL/GenBank/DDBJ whole genome shotgun (WGS) entry which is preliminary data.</text>
</comment>
<protein>
    <submittedName>
        <fullName evidence="1">Uncharacterized protein</fullName>
    </submittedName>
</protein>
<gene>
    <name evidence="1" type="ORF">AB6A40_000140</name>
</gene>
<reference evidence="1 2" key="1">
    <citation type="submission" date="2024-08" db="EMBL/GenBank/DDBJ databases">
        <title>Gnathostoma spinigerum genome.</title>
        <authorList>
            <person name="Gonzalez-Bertolin B."/>
            <person name="Monzon S."/>
            <person name="Zaballos A."/>
            <person name="Jimenez P."/>
            <person name="Dekumyoy P."/>
            <person name="Varona S."/>
            <person name="Cuesta I."/>
            <person name="Sumanam S."/>
            <person name="Adisakwattana P."/>
            <person name="Gasser R.B."/>
            <person name="Hernandez-Gonzalez A."/>
            <person name="Young N.D."/>
            <person name="Perteguer M.J."/>
        </authorList>
    </citation>
    <scope>NUCLEOTIDE SEQUENCE [LARGE SCALE GENOMIC DNA]</scope>
    <source>
        <strain evidence="1">AL3</strain>
        <tissue evidence="1">Liver</tissue>
    </source>
</reference>
<evidence type="ECO:0000313" key="1">
    <source>
        <dbReference type="EMBL" id="MFH4973431.1"/>
    </source>
</evidence>
<accession>A0ABD6E2R0</accession>
<sequence>MGKYVKRTAKVLAPRRECDAEIRQMALHQKEGKKEEEEEGTDAIKKEVDDEFDDAPRTIGNTTVLSDVVESLKLEISKLKKEGSELRQTVRSLRFALAAAKYSRTDAIAKHQNFTLRQSAAVPMALPEQRRCDKDGSNLLPPHLQPQWYRNELTEATVFKRPCQPNEDHSYNIYCKYDRYGEGVHDRSTQTPEATYSNEDTQCSLPLIPHCVPSLPAFPCSTRLCNKSRCLIARAHEQYRLLGIGIDSISFTALSLGVSRRTVKSCIEKYGALYRSQADRIRSGEALPGGAKLPTCESSKTYIKLRNPGERKQPETLQM</sequence>
<dbReference type="EMBL" id="JBGFUD010000032">
    <property type="protein sequence ID" value="MFH4973431.1"/>
    <property type="molecule type" value="Genomic_DNA"/>
</dbReference>
<name>A0ABD6E2R0_9BILA</name>
<evidence type="ECO:0000313" key="2">
    <source>
        <dbReference type="Proteomes" id="UP001608902"/>
    </source>
</evidence>
<organism evidence="1 2">
    <name type="scientific">Gnathostoma spinigerum</name>
    <dbReference type="NCBI Taxonomy" id="75299"/>
    <lineage>
        <taxon>Eukaryota</taxon>
        <taxon>Metazoa</taxon>
        <taxon>Ecdysozoa</taxon>
        <taxon>Nematoda</taxon>
        <taxon>Chromadorea</taxon>
        <taxon>Rhabditida</taxon>
        <taxon>Spirurina</taxon>
        <taxon>Gnathostomatomorpha</taxon>
        <taxon>Gnathostomatoidea</taxon>
        <taxon>Gnathostomatidae</taxon>
        <taxon>Gnathostoma</taxon>
    </lineage>
</organism>
<proteinExistence type="predicted"/>
<dbReference type="AlphaFoldDB" id="A0ABD6E2R0"/>
<dbReference type="Proteomes" id="UP001608902">
    <property type="component" value="Unassembled WGS sequence"/>
</dbReference>
<keyword evidence="2" id="KW-1185">Reference proteome</keyword>